<gene>
    <name evidence="2" type="ORF">Clacol_008217</name>
</gene>
<sequence length="72" mass="8013">MVNEISLLLVIVTAPGYLKGYVRRFAQSSSDHRGTPEDGYTIEKVNVYSPVDGKEQVVASQVFVFTSIERYG</sequence>
<evidence type="ECO:0000313" key="3">
    <source>
        <dbReference type="Proteomes" id="UP001050691"/>
    </source>
</evidence>
<dbReference type="InterPro" id="IPR006840">
    <property type="entry name" value="ChaC"/>
</dbReference>
<dbReference type="AlphaFoldDB" id="A0AAV5APY3"/>
<evidence type="ECO:0000313" key="2">
    <source>
        <dbReference type="EMBL" id="GJJ13960.1"/>
    </source>
</evidence>
<comment type="caution">
    <text evidence="2">The sequence shown here is derived from an EMBL/GenBank/DDBJ whole genome shotgun (WGS) entry which is preliminary data.</text>
</comment>
<organism evidence="2 3">
    <name type="scientific">Clathrus columnatus</name>
    <dbReference type="NCBI Taxonomy" id="1419009"/>
    <lineage>
        <taxon>Eukaryota</taxon>
        <taxon>Fungi</taxon>
        <taxon>Dikarya</taxon>
        <taxon>Basidiomycota</taxon>
        <taxon>Agaricomycotina</taxon>
        <taxon>Agaricomycetes</taxon>
        <taxon>Phallomycetidae</taxon>
        <taxon>Phallales</taxon>
        <taxon>Clathraceae</taxon>
        <taxon>Clathrus</taxon>
    </lineage>
</organism>
<dbReference type="GO" id="GO:0006751">
    <property type="term" value="P:glutathione catabolic process"/>
    <property type="evidence" value="ECO:0007669"/>
    <property type="project" value="InterPro"/>
</dbReference>
<dbReference type="Pfam" id="PF04752">
    <property type="entry name" value="ChaC"/>
    <property type="match status" value="1"/>
</dbReference>
<reference evidence="2" key="1">
    <citation type="submission" date="2021-10" db="EMBL/GenBank/DDBJ databases">
        <title>De novo Genome Assembly of Clathrus columnatus (Basidiomycota, Fungi) Using Illumina and Nanopore Sequence Data.</title>
        <authorList>
            <person name="Ogiso-Tanaka E."/>
            <person name="Itagaki H."/>
            <person name="Hosoya T."/>
            <person name="Hosaka K."/>
        </authorList>
    </citation>
    <scope>NUCLEOTIDE SEQUENCE</scope>
    <source>
        <strain evidence="2">MO-923</strain>
    </source>
</reference>
<protein>
    <submittedName>
        <fullName evidence="2">Uncharacterized protein</fullName>
    </submittedName>
</protein>
<evidence type="ECO:0000256" key="1">
    <source>
        <dbReference type="ARBA" id="ARBA00023239"/>
    </source>
</evidence>
<name>A0AAV5APY3_9AGAM</name>
<keyword evidence="1" id="KW-0456">Lyase</keyword>
<proteinExistence type="predicted"/>
<dbReference type="GO" id="GO:0061928">
    <property type="term" value="F:glutathione specific gamma-glutamylcyclotransferase activity"/>
    <property type="evidence" value="ECO:0007669"/>
    <property type="project" value="InterPro"/>
</dbReference>
<accession>A0AAV5APY3</accession>
<dbReference type="EMBL" id="BPWL01000009">
    <property type="protein sequence ID" value="GJJ13960.1"/>
    <property type="molecule type" value="Genomic_DNA"/>
</dbReference>
<keyword evidence="3" id="KW-1185">Reference proteome</keyword>
<dbReference type="Proteomes" id="UP001050691">
    <property type="component" value="Unassembled WGS sequence"/>
</dbReference>